<dbReference type="GO" id="GO:0015562">
    <property type="term" value="F:efflux transmembrane transporter activity"/>
    <property type="evidence" value="ECO:0007669"/>
    <property type="project" value="InterPro"/>
</dbReference>
<gene>
    <name evidence="9" type="ORF">N2K84_06410</name>
</gene>
<dbReference type="SUPFAM" id="SSF56954">
    <property type="entry name" value="Outer membrane efflux proteins (OEP)"/>
    <property type="match status" value="1"/>
</dbReference>
<keyword evidence="10" id="KW-1185">Reference proteome</keyword>
<comment type="caution">
    <text evidence="9">The sequence shown here is derived from an EMBL/GenBank/DDBJ whole genome shotgun (WGS) entry which is preliminary data.</text>
</comment>
<evidence type="ECO:0000256" key="7">
    <source>
        <dbReference type="ARBA" id="ARBA00023237"/>
    </source>
</evidence>
<reference evidence="9" key="1">
    <citation type="submission" date="2022-10" db="EMBL/GenBank/DDBJ databases">
        <title>Gaoshiqiia sediminis gen. nov., sp. nov., isolated from coastal sediment.</title>
        <authorList>
            <person name="Yu W.X."/>
            <person name="Mu D.S."/>
            <person name="Du J.Z."/>
            <person name="Liang Y.Q."/>
        </authorList>
    </citation>
    <scope>NUCLEOTIDE SEQUENCE</scope>
    <source>
        <strain evidence="9">A06</strain>
    </source>
</reference>
<evidence type="ECO:0000256" key="1">
    <source>
        <dbReference type="ARBA" id="ARBA00004442"/>
    </source>
</evidence>
<comment type="similarity">
    <text evidence="2">Belongs to the outer membrane factor (OMF) (TC 1.B.17) family.</text>
</comment>
<comment type="subcellular location">
    <subcellularLocation>
        <location evidence="1">Cell outer membrane</location>
    </subcellularLocation>
</comment>
<keyword evidence="6" id="KW-0472">Membrane</keyword>
<dbReference type="InterPro" id="IPR003423">
    <property type="entry name" value="OMP_efflux"/>
</dbReference>
<dbReference type="GO" id="GO:0015288">
    <property type="term" value="F:porin activity"/>
    <property type="evidence" value="ECO:0007669"/>
    <property type="project" value="TreeGrafter"/>
</dbReference>
<keyword evidence="4" id="KW-1134">Transmembrane beta strand</keyword>
<dbReference type="AlphaFoldDB" id="A0AA41Y2Q2"/>
<keyword evidence="3" id="KW-0813">Transport</keyword>
<protein>
    <submittedName>
        <fullName evidence="9">TolC family protein</fullName>
    </submittedName>
</protein>
<proteinExistence type="inferred from homology"/>
<evidence type="ECO:0000313" key="9">
    <source>
        <dbReference type="EMBL" id="MCW0482354.1"/>
    </source>
</evidence>
<evidence type="ECO:0000256" key="2">
    <source>
        <dbReference type="ARBA" id="ARBA00007613"/>
    </source>
</evidence>
<feature type="chain" id="PRO_5041353161" evidence="8">
    <location>
        <begin position="27"/>
        <end position="445"/>
    </location>
</feature>
<evidence type="ECO:0000256" key="6">
    <source>
        <dbReference type="ARBA" id="ARBA00023136"/>
    </source>
</evidence>
<keyword evidence="7" id="KW-0998">Cell outer membrane</keyword>
<evidence type="ECO:0000256" key="5">
    <source>
        <dbReference type="ARBA" id="ARBA00022692"/>
    </source>
</evidence>
<dbReference type="EMBL" id="JAPAAF010000006">
    <property type="protein sequence ID" value="MCW0482354.1"/>
    <property type="molecule type" value="Genomic_DNA"/>
</dbReference>
<dbReference type="PANTHER" id="PTHR30026">
    <property type="entry name" value="OUTER MEMBRANE PROTEIN TOLC"/>
    <property type="match status" value="1"/>
</dbReference>
<evidence type="ECO:0000256" key="3">
    <source>
        <dbReference type="ARBA" id="ARBA00022448"/>
    </source>
</evidence>
<evidence type="ECO:0000256" key="8">
    <source>
        <dbReference type="SAM" id="SignalP"/>
    </source>
</evidence>
<dbReference type="Pfam" id="PF02321">
    <property type="entry name" value="OEP"/>
    <property type="match status" value="2"/>
</dbReference>
<feature type="signal peptide" evidence="8">
    <location>
        <begin position="1"/>
        <end position="26"/>
    </location>
</feature>
<name>A0AA41Y2Q2_9BACT</name>
<dbReference type="RefSeq" id="WP_282590957.1">
    <property type="nucleotide sequence ID" value="NZ_JAPAAF010000006.1"/>
</dbReference>
<dbReference type="GO" id="GO:1990281">
    <property type="term" value="C:efflux pump complex"/>
    <property type="evidence" value="ECO:0007669"/>
    <property type="project" value="TreeGrafter"/>
</dbReference>
<keyword evidence="5" id="KW-0812">Transmembrane</keyword>
<evidence type="ECO:0000256" key="4">
    <source>
        <dbReference type="ARBA" id="ARBA00022452"/>
    </source>
</evidence>
<organism evidence="9 10">
    <name type="scientific">Gaoshiqia sediminis</name>
    <dbReference type="NCBI Taxonomy" id="2986998"/>
    <lineage>
        <taxon>Bacteria</taxon>
        <taxon>Pseudomonadati</taxon>
        <taxon>Bacteroidota</taxon>
        <taxon>Bacteroidia</taxon>
        <taxon>Marinilabiliales</taxon>
        <taxon>Prolixibacteraceae</taxon>
        <taxon>Gaoshiqia</taxon>
    </lineage>
</organism>
<dbReference type="PANTHER" id="PTHR30026:SF20">
    <property type="entry name" value="OUTER MEMBRANE PROTEIN TOLC"/>
    <property type="match status" value="1"/>
</dbReference>
<evidence type="ECO:0000313" key="10">
    <source>
        <dbReference type="Proteomes" id="UP001163821"/>
    </source>
</evidence>
<sequence length="445" mass="49017">MKTSQTKIFLIGLLLLVVLVPGSAQTTDWTLEDCINYALSRNIQVQQAELSTDRNQLYTEQAKAAMLPSLSGSVRQNFNWNKDIDSQTGEFGSLDGSNSTSYSLTSSMVLFNGMKVNNQLKQSELELQSSRYYSETVKESVELNILNAFLQVLYAQENVVNAEKQIEATAEQLSLAEERLNLGMVSQSDYLQIKAQLASEKLTLANANSQLSIARVSLMQLMELPVDERFGVSSPGLGQLLNQNLTPDAGEVYAQALAIKPQIKKAELDKQSAELDEKIAKASLLPSLSLDAGLGTAYSSGLGGFNYADQLKNQISPSLGLSLTVPIFQKKQAKTSVSVAQIGIATAELEEINTKNQLRKEIEQATVDVVAAQSEYEASLEQYQAIDESNQVATEKFHLGLMNSVDYLFEKTNLIKAESKLLQSKYNLIFTYKILDFYKGIPLTL</sequence>
<keyword evidence="8" id="KW-0732">Signal</keyword>
<dbReference type="InterPro" id="IPR051906">
    <property type="entry name" value="TolC-like"/>
</dbReference>
<dbReference type="Gene3D" id="1.20.1600.10">
    <property type="entry name" value="Outer membrane efflux proteins (OEP)"/>
    <property type="match status" value="1"/>
</dbReference>
<dbReference type="Proteomes" id="UP001163821">
    <property type="component" value="Unassembled WGS sequence"/>
</dbReference>
<dbReference type="GO" id="GO:0009279">
    <property type="term" value="C:cell outer membrane"/>
    <property type="evidence" value="ECO:0007669"/>
    <property type="project" value="UniProtKB-SubCell"/>
</dbReference>
<accession>A0AA41Y2Q2</accession>